<evidence type="ECO:0000259" key="2">
    <source>
        <dbReference type="Pfam" id="PF23631"/>
    </source>
</evidence>
<sequence length="193" mass="20053">MYTSLFTTFALISATSVMAVPHSLSTRQAKACFVVGNTALPKEVSDTVAAVQSSITCNAAKKTISGVPDVTSGSTSFSSIDFSKSSSTPLQFALDKFATKTPLASTDLATFQDSLNTYLATEAGIRSVGGNLAIKVPKFFLEMQVSRIQTAQGNPPTAAGLQVDHLRDKVTKNAAGESKALLDQVVALAAATA</sequence>
<gene>
    <name evidence="3" type="ORF">DM02DRAFT_613639</name>
</gene>
<accession>A0A2V1DT71</accession>
<keyword evidence="1" id="KW-0732">Signal</keyword>
<dbReference type="Proteomes" id="UP000244855">
    <property type="component" value="Unassembled WGS sequence"/>
</dbReference>
<evidence type="ECO:0000256" key="1">
    <source>
        <dbReference type="SAM" id="SignalP"/>
    </source>
</evidence>
<dbReference type="PANTHER" id="PTHR37592">
    <property type="match status" value="1"/>
</dbReference>
<feature type="domain" description="DUF7143" evidence="2">
    <location>
        <begin position="34"/>
        <end position="191"/>
    </location>
</feature>
<feature type="chain" id="PRO_5016112495" description="DUF7143 domain-containing protein" evidence="1">
    <location>
        <begin position="20"/>
        <end position="193"/>
    </location>
</feature>
<organism evidence="3 4">
    <name type="scientific">Periconia macrospinosa</name>
    <dbReference type="NCBI Taxonomy" id="97972"/>
    <lineage>
        <taxon>Eukaryota</taxon>
        <taxon>Fungi</taxon>
        <taxon>Dikarya</taxon>
        <taxon>Ascomycota</taxon>
        <taxon>Pezizomycotina</taxon>
        <taxon>Dothideomycetes</taxon>
        <taxon>Pleosporomycetidae</taxon>
        <taxon>Pleosporales</taxon>
        <taxon>Massarineae</taxon>
        <taxon>Periconiaceae</taxon>
        <taxon>Periconia</taxon>
    </lineage>
</organism>
<keyword evidence="4" id="KW-1185">Reference proteome</keyword>
<dbReference type="EMBL" id="KZ805357">
    <property type="protein sequence ID" value="PVI01473.1"/>
    <property type="molecule type" value="Genomic_DNA"/>
</dbReference>
<reference evidence="3 4" key="1">
    <citation type="journal article" date="2018" name="Sci. Rep.">
        <title>Comparative genomics provides insights into the lifestyle and reveals functional heterogeneity of dark septate endophytic fungi.</title>
        <authorList>
            <person name="Knapp D.G."/>
            <person name="Nemeth J.B."/>
            <person name="Barry K."/>
            <person name="Hainaut M."/>
            <person name="Henrissat B."/>
            <person name="Johnson J."/>
            <person name="Kuo A."/>
            <person name="Lim J.H.P."/>
            <person name="Lipzen A."/>
            <person name="Nolan M."/>
            <person name="Ohm R.A."/>
            <person name="Tamas L."/>
            <person name="Grigoriev I.V."/>
            <person name="Spatafora J.W."/>
            <person name="Nagy L.G."/>
            <person name="Kovacs G.M."/>
        </authorList>
    </citation>
    <scope>NUCLEOTIDE SEQUENCE [LARGE SCALE GENOMIC DNA]</scope>
    <source>
        <strain evidence="3 4">DSE2036</strain>
    </source>
</reference>
<protein>
    <recommendedName>
        <fullName evidence="2">DUF7143 domain-containing protein</fullName>
    </recommendedName>
</protein>
<evidence type="ECO:0000313" key="4">
    <source>
        <dbReference type="Proteomes" id="UP000244855"/>
    </source>
</evidence>
<dbReference type="InterPro" id="IPR055567">
    <property type="entry name" value="DUF7143"/>
</dbReference>
<name>A0A2V1DT71_9PLEO</name>
<dbReference type="OrthoDB" id="2497581at2759"/>
<dbReference type="PANTHER" id="PTHR37592:SF1">
    <property type="match status" value="1"/>
</dbReference>
<feature type="signal peptide" evidence="1">
    <location>
        <begin position="1"/>
        <end position="19"/>
    </location>
</feature>
<proteinExistence type="predicted"/>
<evidence type="ECO:0000313" key="3">
    <source>
        <dbReference type="EMBL" id="PVI01473.1"/>
    </source>
</evidence>
<dbReference type="Pfam" id="PF23631">
    <property type="entry name" value="DUF7143"/>
    <property type="match status" value="1"/>
</dbReference>
<dbReference type="AlphaFoldDB" id="A0A2V1DT71"/>